<proteinExistence type="predicted"/>
<dbReference type="EMBL" id="JACMRX010000001">
    <property type="protein sequence ID" value="KAF7996195.1"/>
    <property type="molecule type" value="Genomic_DNA"/>
</dbReference>
<protein>
    <submittedName>
        <fullName evidence="1">Uncharacterized protein</fullName>
    </submittedName>
</protein>
<evidence type="ECO:0000313" key="1">
    <source>
        <dbReference type="EMBL" id="KAF7996195.1"/>
    </source>
</evidence>
<evidence type="ECO:0000313" key="2">
    <source>
        <dbReference type="Proteomes" id="UP000639338"/>
    </source>
</evidence>
<name>A0A834XZ05_APHGI</name>
<accession>A0A834XZ05</accession>
<reference evidence="1 2" key="1">
    <citation type="submission" date="2020-08" db="EMBL/GenBank/DDBJ databases">
        <title>Aphidius gifuensis genome sequencing and assembly.</title>
        <authorList>
            <person name="Du Z."/>
        </authorList>
    </citation>
    <scope>NUCLEOTIDE SEQUENCE [LARGE SCALE GENOMIC DNA]</scope>
    <source>
        <strain evidence="1">YNYX2018</strain>
        <tissue evidence="1">Adults</tissue>
    </source>
</reference>
<dbReference type="AlphaFoldDB" id="A0A834XZ05"/>
<sequence length="712" mass="79947">MWNVGNYRKDSSKYSTTSNKLNNACKYESGKSQVTQVKKELSKHWNVLNAAVNKILSTNTADATLTESLQNETLKVGDFDVSIINRGKFTLKTQKNNETFILPPAVVIKHEDEMIKNLQNETAAGKKETLTSKVGKFNVSLDNGKLILKIEENDETFTFNHKLEIKVYKKLTDNKCFKNKKIATEDEAIEKSLKLPVNSNYAASVDQTKLTLKTQEYNTIMLEWLQEPDCNLVYSKQLAKNGIGGNEETNRFLQIMGHHHVLVEGGRVTVKHKKSDEIFVFDHTVDFKSCEDLAKNLTNKIATEEEFEKITSTIGEFEVVLESGEITLKTQDTDETVNYCLYCLTKQNKKMNAIVKNALRVSTANKSTKYLGFMWNVGNYRNDSSKYSTTSNKLNNACNYESGKSQVTQAEKGLSKYWKVLNAAVNKTFSTNTADGTYLVESLQNEIPSNDEKGLALKVGNFDVSVNRGKFTLKTQENDEIFILPLAVAIKHEDELIKNLQNESGAGEKETLTSKVGKFNVSLDSGKLILKIEENDETFIFNHKIGIKVYKKSTDNLQNKIATEDEAIEKSLKLPVNSNYVASVDQTKLTLKTQGSDKTLLYKPHCNYISSEQWAENGVGAKEKTNEPLQIIGHHHVLVEGGQVTVKTKKSDEVFVFDHTVDIESCKELAKNLTNKIAAEKKDEKISSKIGKFEAVLESGETSLKTQDDDET</sequence>
<comment type="caution">
    <text evidence="1">The sequence shown here is derived from an EMBL/GenBank/DDBJ whole genome shotgun (WGS) entry which is preliminary data.</text>
</comment>
<keyword evidence="2" id="KW-1185">Reference proteome</keyword>
<organism evidence="1 2">
    <name type="scientific">Aphidius gifuensis</name>
    <name type="common">Parasitoid wasp</name>
    <dbReference type="NCBI Taxonomy" id="684658"/>
    <lineage>
        <taxon>Eukaryota</taxon>
        <taxon>Metazoa</taxon>
        <taxon>Ecdysozoa</taxon>
        <taxon>Arthropoda</taxon>
        <taxon>Hexapoda</taxon>
        <taxon>Insecta</taxon>
        <taxon>Pterygota</taxon>
        <taxon>Neoptera</taxon>
        <taxon>Endopterygota</taxon>
        <taxon>Hymenoptera</taxon>
        <taxon>Apocrita</taxon>
        <taxon>Ichneumonoidea</taxon>
        <taxon>Braconidae</taxon>
        <taxon>Aphidiinae</taxon>
        <taxon>Aphidius</taxon>
    </lineage>
</organism>
<dbReference type="Proteomes" id="UP000639338">
    <property type="component" value="Unassembled WGS sequence"/>
</dbReference>
<gene>
    <name evidence="1" type="ORF">HCN44_001827</name>
</gene>